<accession>A0A2I0J2M4</accession>
<feature type="domain" description="Integrase catalytic" evidence="2">
    <location>
        <begin position="52"/>
        <end position="100"/>
    </location>
</feature>
<dbReference type="PROSITE" id="PS50994">
    <property type="entry name" value="INTEGRASE"/>
    <property type="match status" value="1"/>
</dbReference>
<name>A0A2I0J2M4_PUNGR</name>
<dbReference type="PANTHER" id="PTHR42648">
    <property type="entry name" value="TRANSPOSASE, PUTATIVE-RELATED"/>
    <property type="match status" value="1"/>
</dbReference>
<evidence type="ECO:0000256" key="1">
    <source>
        <dbReference type="SAM" id="Phobius"/>
    </source>
</evidence>
<keyword evidence="1" id="KW-0472">Membrane</keyword>
<dbReference type="GO" id="GO:0003676">
    <property type="term" value="F:nucleic acid binding"/>
    <property type="evidence" value="ECO:0007669"/>
    <property type="project" value="InterPro"/>
</dbReference>
<dbReference type="Proteomes" id="UP000233551">
    <property type="component" value="Unassembled WGS sequence"/>
</dbReference>
<dbReference type="InterPro" id="IPR012337">
    <property type="entry name" value="RNaseH-like_sf"/>
</dbReference>
<gene>
    <name evidence="3" type="ORF">CRG98_029093</name>
</gene>
<evidence type="ECO:0000313" key="3">
    <source>
        <dbReference type="EMBL" id="PKI50488.1"/>
    </source>
</evidence>
<dbReference type="GO" id="GO:0015074">
    <property type="term" value="P:DNA integration"/>
    <property type="evidence" value="ECO:0007669"/>
    <property type="project" value="InterPro"/>
</dbReference>
<organism evidence="3 4">
    <name type="scientific">Punica granatum</name>
    <name type="common">Pomegranate</name>
    <dbReference type="NCBI Taxonomy" id="22663"/>
    <lineage>
        <taxon>Eukaryota</taxon>
        <taxon>Viridiplantae</taxon>
        <taxon>Streptophyta</taxon>
        <taxon>Embryophyta</taxon>
        <taxon>Tracheophyta</taxon>
        <taxon>Spermatophyta</taxon>
        <taxon>Magnoliopsida</taxon>
        <taxon>eudicotyledons</taxon>
        <taxon>Gunneridae</taxon>
        <taxon>Pentapetalae</taxon>
        <taxon>rosids</taxon>
        <taxon>malvids</taxon>
        <taxon>Myrtales</taxon>
        <taxon>Lythraceae</taxon>
        <taxon>Punica</taxon>
    </lineage>
</organism>
<keyword evidence="1" id="KW-0812">Transmembrane</keyword>
<evidence type="ECO:0000313" key="4">
    <source>
        <dbReference type="Proteomes" id="UP000233551"/>
    </source>
</evidence>
<dbReference type="InterPro" id="IPR039537">
    <property type="entry name" value="Retrotran_Ty1/copia-like"/>
</dbReference>
<dbReference type="STRING" id="22663.A0A2I0J2M4"/>
<proteinExistence type="predicted"/>
<sequence length="318" mass="37365">MKALQGFIDCGMGSEDRRSLQAACETQLRSAFIDDHFMKQWKEKRGMKLKCVRVDNGGEYIGPFENYCRTHRIKLEKTIPKTPQQNGLAEKMNRTIVERVWTGKEVSYKHLKVFGCRASVHIPREFEYRFWDPDNRKIIRSRDVVFFEDQTIKDLHKLEKARIFDSTVKSDEHMALLKIQSSPIAIAAALTIASMIQILCIYPTLIYLAASYYSKIHALEKNTCRRYFSWDIILPSTNFMTDKSITAFLSRVQDRIKARAKIQEWIHRNFRATIGRLNTRFSTVLLNSVHPQNIWYCYRNRAARLQLLQLLQEDLRYA</sequence>
<dbReference type="InterPro" id="IPR057670">
    <property type="entry name" value="SH3_retrovirus"/>
</dbReference>
<keyword evidence="1" id="KW-1133">Transmembrane helix</keyword>
<dbReference type="PANTHER" id="PTHR42648:SF28">
    <property type="entry name" value="TRANSPOSON-ENCODED PROTEIN WITH RIBONUCLEASE H-LIKE AND RETROVIRUS ZINC FINGER-LIKE DOMAINS"/>
    <property type="match status" value="1"/>
</dbReference>
<reference evidence="3 4" key="1">
    <citation type="submission" date="2017-11" db="EMBL/GenBank/DDBJ databases">
        <title>De-novo sequencing of pomegranate (Punica granatum L.) genome.</title>
        <authorList>
            <person name="Akparov Z."/>
            <person name="Amiraslanov A."/>
            <person name="Hajiyeva S."/>
            <person name="Abbasov M."/>
            <person name="Kaur K."/>
            <person name="Hamwieh A."/>
            <person name="Solovyev V."/>
            <person name="Salamov A."/>
            <person name="Braich B."/>
            <person name="Kosarev P."/>
            <person name="Mahmoud A."/>
            <person name="Hajiyev E."/>
            <person name="Babayeva S."/>
            <person name="Izzatullayeva V."/>
            <person name="Mammadov A."/>
            <person name="Mammadov A."/>
            <person name="Sharifova S."/>
            <person name="Ojaghi J."/>
            <person name="Eynullazada K."/>
            <person name="Bayramov B."/>
            <person name="Abdulazimova A."/>
            <person name="Shahmuradov I."/>
        </authorList>
    </citation>
    <scope>NUCLEOTIDE SEQUENCE [LARGE SCALE GENOMIC DNA]</scope>
    <source>
        <strain evidence="4">cv. AG2017</strain>
        <tissue evidence="3">Leaf</tissue>
    </source>
</reference>
<dbReference type="EMBL" id="PGOL01002108">
    <property type="protein sequence ID" value="PKI50488.1"/>
    <property type="molecule type" value="Genomic_DNA"/>
</dbReference>
<keyword evidence="4" id="KW-1185">Reference proteome</keyword>
<evidence type="ECO:0000259" key="2">
    <source>
        <dbReference type="PROSITE" id="PS50994"/>
    </source>
</evidence>
<dbReference type="Pfam" id="PF25597">
    <property type="entry name" value="SH3_retrovirus"/>
    <property type="match status" value="1"/>
</dbReference>
<feature type="transmembrane region" description="Helical" evidence="1">
    <location>
        <begin position="184"/>
        <end position="210"/>
    </location>
</feature>
<dbReference type="InterPro" id="IPR036397">
    <property type="entry name" value="RNaseH_sf"/>
</dbReference>
<comment type="caution">
    <text evidence="3">The sequence shown here is derived from an EMBL/GenBank/DDBJ whole genome shotgun (WGS) entry which is preliminary data.</text>
</comment>
<dbReference type="InterPro" id="IPR001584">
    <property type="entry name" value="Integrase_cat-core"/>
</dbReference>
<protein>
    <recommendedName>
        <fullName evidence="2">Integrase catalytic domain-containing protein</fullName>
    </recommendedName>
</protein>
<dbReference type="SUPFAM" id="SSF53098">
    <property type="entry name" value="Ribonuclease H-like"/>
    <property type="match status" value="1"/>
</dbReference>
<dbReference type="AlphaFoldDB" id="A0A2I0J2M4"/>
<dbReference type="Gene3D" id="3.30.420.10">
    <property type="entry name" value="Ribonuclease H-like superfamily/Ribonuclease H"/>
    <property type="match status" value="1"/>
</dbReference>